<proteinExistence type="predicted"/>
<evidence type="ECO:0000313" key="2">
    <source>
        <dbReference type="Proteomes" id="UP000233551"/>
    </source>
</evidence>
<comment type="caution">
    <text evidence="1">The sequence shown here is derived from an EMBL/GenBank/DDBJ whole genome shotgun (WGS) entry which is preliminary data.</text>
</comment>
<organism evidence="1 2">
    <name type="scientific">Punica granatum</name>
    <name type="common">Pomegranate</name>
    <dbReference type="NCBI Taxonomy" id="22663"/>
    <lineage>
        <taxon>Eukaryota</taxon>
        <taxon>Viridiplantae</taxon>
        <taxon>Streptophyta</taxon>
        <taxon>Embryophyta</taxon>
        <taxon>Tracheophyta</taxon>
        <taxon>Spermatophyta</taxon>
        <taxon>Magnoliopsida</taxon>
        <taxon>eudicotyledons</taxon>
        <taxon>Gunneridae</taxon>
        <taxon>Pentapetalae</taxon>
        <taxon>rosids</taxon>
        <taxon>malvids</taxon>
        <taxon>Myrtales</taxon>
        <taxon>Lythraceae</taxon>
        <taxon>Punica</taxon>
    </lineage>
</organism>
<gene>
    <name evidence="1" type="ORF">CRG98_036638</name>
</gene>
<protein>
    <submittedName>
        <fullName evidence="1">Uncharacterized protein</fullName>
    </submittedName>
</protein>
<name>A0A2I0IGM1_PUNGR</name>
<accession>A0A2I0IGM1</accession>
<dbReference type="EMBL" id="PGOL01003125">
    <property type="protein sequence ID" value="PKI42840.1"/>
    <property type="molecule type" value="Genomic_DNA"/>
</dbReference>
<reference evidence="1 2" key="1">
    <citation type="submission" date="2017-11" db="EMBL/GenBank/DDBJ databases">
        <title>De-novo sequencing of pomegranate (Punica granatum L.) genome.</title>
        <authorList>
            <person name="Akparov Z."/>
            <person name="Amiraslanov A."/>
            <person name="Hajiyeva S."/>
            <person name="Abbasov M."/>
            <person name="Kaur K."/>
            <person name="Hamwieh A."/>
            <person name="Solovyev V."/>
            <person name="Salamov A."/>
            <person name="Braich B."/>
            <person name="Kosarev P."/>
            <person name="Mahmoud A."/>
            <person name="Hajiyev E."/>
            <person name="Babayeva S."/>
            <person name="Izzatullayeva V."/>
            <person name="Mammadov A."/>
            <person name="Mammadov A."/>
            <person name="Sharifova S."/>
            <person name="Ojaghi J."/>
            <person name="Eynullazada K."/>
            <person name="Bayramov B."/>
            <person name="Abdulazimova A."/>
            <person name="Shahmuradov I."/>
        </authorList>
    </citation>
    <scope>NUCLEOTIDE SEQUENCE [LARGE SCALE GENOMIC DNA]</scope>
    <source>
        <strain evidence="2">cv. AG2017</strain>
        <tissue evidence="1">Leaf</tissue>
    </source>
</reference>
<evidence type="ECO:0000313" key="1">
    <source>
        <dbReference type="EMBL" id="PKI42840.1"/>
    </source>
</evidence>
<dbReference type="Proteomes" id="UP000233551">
    <property type="component" value="Unassembled WGS sequence"/>
</dbReference>
<dbReference type="AlphaFoldDB" id="A0A2I0IGM1"/>
<keyword evidence="2" id="KW-1185">Reference proteome</keyword>
<sequence length="96" mass="10244">MGRGPIEGVPGNGNATSQWAIAHPMSDLNGPGPLFSVMGWYVGPTTWRRIVGRKLPLVNENTETAAVCLCHIGQTWQQENEGAVSGDCGTVGYFIN</sequence>